<proteinExistence type="predicted"/>
<name>A0ACC0P297_RHOML</name>
<dbReference type="EMBL" id="CM046391">
    <property type="protein sequence ID" value="KAI8559676.1"/>
    <property type="molecule type" value="Genomic_DNA"/>
</dbReference>
<accession>A0ACC0P297</accession>
<reference evidence="1" key="1">
    <citation type="submission" date="2022-02" db="EMBL/GenBank/DDBJ databases">
        <title>Plant Genome Project.</title>
        <authorList>
            <person name="Zhang R.-G."/>
        </authorList>
    </citation>
    <scope>NUCLEOTIDE SEQUENCE</scope>
    <source>
        <strain evidence="1">AT1</strain>
    </source>
</reference>
<evidence type="ECO:0000313" key="1">
    <source>
        <dbReference type="EMBL" id="KAI8559676.1"/>
    </source>
</evidence>
<gene>
    <name evidence="1" type="ORF">RHMOL_Rhmol04G0192200</name>
</gene>
<protein>
    <submittedName>
        <fullName evidence="1">Uncharacterized protein</fullName>
    </submittedName>
</protein>
<dbReference type="Proteomes" id="UP001062846">
    <property type="component" value="Chromosome 4"/>
</dbReference>
<comment type="caution">
    <text evidence="1">The sequence shown here is derived from an EMBL/GenBank/DDBJ whole genome shotgun (WGS) entry which is preliminary data.</text>
</comment>
<sequence length="67" mass="7163">MFGYPFGSRIIRTPFGSVTANSSSPRSGIRADLGRLSVLGIGYGNSHIRPECLIAIPKPSMREGGKK</sequence>
<evidence type="ECO:0000313" key="2">
    <source>
        <dbReference type="Proteomes" id="UP001062846"/>
    </source>
</evidence>
<organism evidence="1 2">
    <name type="scientific">Rhododendron molle</name>
    <name type="common">Chinese azalea</name>
    <name type="synonym">Azalea mollis</name>
    <dbReference type="NCBI Taxonomy" id="49168"/>
    <lineage>
        <taxon>Eukaryota</taxon>
        <taxon>Viridiplantae</taxon>
        <taxon>Streptophyta</taxon>
        <taxon>Embryophyta</taxon>
        <taxon>Tracheophyta</taxon>
        <taxon>Spermatophyta</taxon>
        <taxon>Magnoliopsida</taxon>
        <taxon>eudicotyledons</taxon>
        <taxon>Gunneridae</taxon>
        <taxon>Pentapetalae</taxon>
        <taxon>asterids</taxon>
        <taxon>Ericales</taxon>
        <taxon>Ericaceae</taxon>
        <taxon>Ericoideae</taxon>
        <taxon>Rhodoreae</taxon>
        <taxon>Rhododendron</taxon>
    </lineage>
</organism>
<keyword evidence="2" id="KW-1185">Reference proteome</keyword>